<organism evidence="2 3">
    <name type="scientific">Paucibacter sediminis</name>
    <dbReference type="NCBI Taxonomy" id="3019553"/>
    <lineage>
        <taxon>Bacteria</taxon>
        <taxon>Pseudomonadati</taxon>
        <taxon>Pseudomonadota</taxon>
        <taxon>Betaproteobacteria</taxon>
        <taxon>Burkholderiales</taxon>
        <taxon>Sphaerotilaceae</taxon>
        <taxon>Roseateles</taxon>
    </lineage>
</organism>
<sequence>MAPGNKPRPGSARGFSLIELLVVVALIAIAAATVTMAMRDPAEAQLQREAERLAALLETARAEARAAGLSVSWRPVRDASGDDFRFQGLPARIALPSRWLGAPVGVDIQRATALVLGPEPLIGAQSVLLRLGQERIWVTTDGMGPFEVRHDGGAAP</sequence>
<feature type="transmembrane region" description="Helical" evidence="1">
    <location>
        <begin position="20"/>
        <end position="38"/>
    </location>
</feature>
<name>A0AA95NCS6_9BURK</name>
<dbReference type="SUPFAM" id="SSF54523">
    <property type="entry name" value="Pili subunits"/>
    <property type="match status" value="1"/>
</dbReference>
<proteinExistence type="predicted"/>
<dbReference type="PROSITE" id="PS00409">
    <property type="entry name" value="PROKAR_NTER_METHYL"/>
    <property type="match status" value="1"/>
</dbReference>
<accession>A0AA95NCS6</accession>
<protein>
    <submittedName>
        <fullName evidence="2">Prepilin-type N-terminal cleavage/methylation domain-containing protein</fullName>
    </submittedName>
</protein>
<dbReference type="Pfam" id="PF07963">
    <property type="entry name" value="N_methyl"/>
    <property type="match status" value="1"/>
</dbReference>
<evidence type="ECO:0000313" key="3">
    <source>
        <dbReference type="Proteomes" id="UP001177769"/>
    </source>
</evidence>
<dbReference type="KEGG" id="pais:PFX98_12720"/>
<keyword evidence="1" id="KW-1133">Transmembrane helix</keyword>
<dbReference type="Proteomes" id="UP001177769">
    <property type="component" value="Chromosome"/>
</dbReference>
<keyword evidence="1" id="KW-0472">Membrane</keyword>
<evidence type="ECO:0000313" key="2">
    <source>
        <dbReference type="EMBL" id="WIT09809.1"/>
    </source>
</evidence>
<keyword evidence="3" id="KW-1185">Reference proteome</keyword>
<dbReference type="EMBL" id="CP116346">
    <property type="protein sequence ID" value="WIT09809.1"/>
    <property type="molecule type" value="Genomic_DNA"/>
</dbReference>
<dbReference type="InterPro" id="IPR045584">
    <property type="entry name" value="Pilin-like"/>
</dbReference>
<dbReference type="NCBIfam" id="TIGR02532">
    <property type="entry name" value="IV_pilin_GFxxxE"/>
    <property type="match status" value="1"/>
</dbReference>
<reference evidence="2" key="1">
    <citation type="submission" date="2023-01" db="EMBL/GenBank/DDBJ databases">
        <title>Whole genome sequence of Paucibacter sp. S2-9 isolated from pond sediment.</title>
        <authorList>
            <person name="Jung J.Y."/>
        </authorList>
    </citation>
    <scope>NUCLEOTIDE SEQUENCE</scope>
    <source>
        <strain evidence="2">S2-9</strain>
    </source>
</reference>
<evidence type="ECO:0000256" key="1">
    <source>
        <dbReference type="SAM" id="Phobius"/>
    </source>
</evidence>
<dbReference type="RefSeq" id="WP_285230879.1">
    <property type="nucleotide sequence ID" value="NZ_CP116346.1"/>
</dbReference>
<dbReference type="AlphaFoldDB" id="A0AA95NCS6"/>
<dbReference type="Gene3D" id="3.30.700.10">
    <property type="entry name" value="Glycoprotein, Type 4 Pilin"/>
    <property type="match status" value="1"/>
</dbReference>
<keyword evidence="1" id="KW-0812">Transmembrane</keyword>
<dbReference type="InterPro" id="IPR012902">
    <property type="entry name" value="N_methyl_site"/>
</dbReference>
<gene>
    <name evidence="2" type="ORF">PFX98_12720</name>
</gene>